<gene>
    <name evidence="2" type="ORF">H8K33_00390</name>
</gene>
<evidence type="ECO:0000313" key="3">
    <source>
        <dbReference type="Proteomes" id="UP000643610"/>
    </source>
</evidence>
<sequence>MLDANNNRCICPAGKALYSNGSRCTIGGRMYHRFTGNKANCTSCTQRERCLRTPDKTEVRQVSFLIKEQALPVTLIEKMKRDIDSPEGRRKYSERMGTVEPVFGNLRYNKGLDRFTLRSQIKVDTQWNLFCLVHNIEKLAHRGYGARR</sequence>
<keyword evidence="3" id="KW-1185">Reference proteome</keyword>
<accession>A0ABR6XLU7</accession>
<feature type="domain" description="Transposase DDE" evidence="1">
    <location>
        <begin position="10"/>
        <end position="140"/>
    </location>
</feature>
<protein>
    <submittedName>
        <fullName evidence="2">Transposase</fullName>
    </submittedName>
</protein>
<reference evidence="2 3" key="1">
    <citation type="submission" date="2020-08" db="EMBL/GenBank/DDBJ databases">
        <title>Novel species isolated from subtropical streams in China.</title>
        <authorList>
            <person name="Lu H."/>
        </authorList>
    </citation>
    <scope>NUCLEOTIDE SEQUENCE [LARGE SCALE GENOMIC DNA]</scope>
    <source>
        <strain evidence="2 3">KCTC 52442</strain>
    </source>
</reference>
<evidence type="ECO:0000313" key="2">
    <source>
        <dbReference type="EMBL" id="MBC3829959.1"/>
    </source>
</evidence>
<name>A0ABR6XLU7_9BURK</name>
<dbReference type="PANTHER" id="PTHR33408">
    <property type="entry name" value="TRANSPOSASE"/>
    <property type="match status" value="1"/>
</dbReference>
<organism evidence="2 3">
    <name type="scientific">Undibacterium amnicola</name>
    <dbReference type="NCBI Taxonomy" id="1834038"/>
    <lineage>
        <taxon>Bacteria</taxon>
        <taxon>Pseudomonadati</taxon>
        <taxon>Pseudomonadota</taxon>
        <taxon>Betaproteobacteria</taxon>
        <taxon>Burkholderiales</taxon>
        <taxon>Oxalobacteraceae</taxon>
        <taxon>Undibacterium</taxon>
    </lineage>
</organism>
<dbReference type="Pfam" id="PF13751">
    <property type="entry name" value="DDE_Tnp_1_6"/>
    <property type="match status" value="1"/>
</dbReference>
<comment type="caution">
    <text evidence="2">The sequence shown here is derived from an EMBL/GenBank/DDBJ whole genome shotgun (WGS) entry which is preliminary data.</text>
</comment>
<evidence type="ECO:0000259" key="1">
    <source>
        <dbReference type="Pfam" id="PF13751"/>
    </source>
</evidence>
<dbReference type="Proteomes" id="UP000643610">
    <property type="component" value="Unassembled WGS sequence"/>
</dbReference>
<proteinExistence type="predicted"/>
<dbReference type="PANTHER" id="PTHR33408:SF2">
    <property type="entry name" value="TRANSPOSASE DDE DOMAIN-CONTAINING PROTEIN"/>
    <property type="match status" value="1"/>
</dbReference>
<dbReference type="InterPro" id="IPR025668">
    <property type="entry name" value="Tnp_DDE_dom"/>
</dbReference>
<dbReference type="EMBL" id="JACOFU010000001">
    <property type="protein sequence ID" value="MBC3829959.1"/>
    <property type="molecule type" value="Genomic_DNA"/>
</dbReference>